<accession>A0A0H2MZ27</accession>
<name>A0A0H2MZ27_9PROT</name>
<protein>
    <recommendedName>
        <fullName evidence="1">Solute-binding protein family 3/N-terminal domain-containing protein</fullName>
    </recommendedName>
</protein>
<dbReference type="Proteomes" id="UP000035444">
    <property type="component" value="Unassembled WGS sequence"/>
</dbReference>
<dbReference type="InterPro" id="IPR001638">
    <property type="entry name" value="Solute-binding_3/MltF_N"/>
</dbReference>
<dbReference type="SUPFAM" id="SSF53850">
    <property type="entry name" value="Periplasmic binding protein-like II"/>
    <property type="match status" value="1"/>
</dbReference>
<dbReference type="STRING" id="1489064.WH96_04920"/>
<evidence type="ECO:0000313" key="3">
    <source>
        <dbReference type="Proteomes" id="UP000035444"/>
    </source>
</evidence>
<gene>
    <name evidence="2" type="ORF">WH96_04920</name>
</gene>
<reference evidence="2 3" key="1">
    <citation type="submission" date="2015-03" db="EMBL/GenBank/DDBJ databases">
        <title>Genome Sequence of Kiloniella spongiae MEBiC09566, isolated from a marine sponge.</title>
        <authorList>
            <person name="Shao Z."/>
            <person name="Wang L."/>
            <person name="Li X."/>
        </authorList>
    </citation>
    <scope>NUCLEOTIDE SEQUENCE [LARGE SCALE GENOMIC DNA]</scope>
    <source>
        <strain evidence="2 3">MEBiC09566</strain>
    </source>
</reference>
<dbReference type="EMBL" id="LAQL01000003">
    <property type="protein sequence ID" value="KLN61930.1"/>
    <property type="molecule type" value="Genomic_DNA"/>
</dbReference>
<dbReference type="Pfam" id="PF00497">
    <property type="entry name" value="SBP_bac_3"/>
    <property type="match status" value="1"/>
</dbReference>
<organism evidence="2 3">
    <name type="scientific">Kiloniella spongiae</name>
    <dbReference type="NCBI Taxonomy" id="1489064"/>
    <lineage>
        <taxon>Bacteria</taxon>
        <taxon>Pseudomonadati</taxon>
        <taxon>Pseudomonadota</taxon>
        <taxon>Alphaproteobacteria</taxon>
        <taxon>Rhodospirillales</taxon>
        <taxon>Kiloniellaceae</taxon>
        <taxon>Kiloniella</taxon>
    </lineage>
</organism>
<proteinExistence type="predicted"/>
<dbReference type="PANTHER" id="PTHR38834">
    <property type="entry name" value="PERIPLASMIC SUBSTRATE BINDING PROTEIN FAMILY 3"/>
    <property type="match status" value="1"/>
</dbReference>
<dbReference type="AlphaFoldDB" id="A0A0H2MZ27"/>
<dbReference type="Gene3D" id="3.40.190.10">
    <property type="entry name" value="Periplasmic binding protein-like II"/>
    <property type="match status" value="2"/>
</dbReference>
<dbReference type="PANTHER" id="PTHR38834:SF3">
    <property type="entry name" value="SOLUTE-BINDING PROTEIN FAMILY 3_N-TERMINAL DOMAIN-CONTAINING PROTEIN"/>
    <property type="match status" value="1"/>
</dbReference>
<sequence>MISLAKAQENNAVSPRSLKLVTEEYPPLNTMDKEGRITGSATELLRLAAENKNIHLDIEMLPWKRAYQITLNHPATCIYSTWRTPEREKTFQWIGPLGNDAWSFFAPKNKKIQIISLNDTYQYRVGGIDGWAFTQYLQSNNHPYLDLIPVEDETNALKLQKGRIDLWATGRISGHQIIKQTKISDIEEVFAVREIGLWLACNTDTDPKIVDDLQNALDQFERDGTATKIRTTFKF</sequence>
<keyword evidence="3" id="KW-1185">Reference proteome</keyword>
<comment type="caution">
    <text evidence="2">The sequence shown here is derived from an EMBL/GenBank/DDBJ whole genome shotgun (WGS) entry which is preliminary data.</text>
</comment>
<evidence type="ECO:0000259" key="1">
    <source>
        <dbReference type="Pfam" id="PF00497"/>
    </source>
</evidence>
<feature type="domain" description="Solute-binding protein family 3/N-terminal" evidence="1">
    <location>
        <begin position="21"/>
        <end position="231"/>
    </location>
</feature>
<evidence type="ECO:0000313" key="2">
    <source>
        <dbReference type="EMBL" id="KLN61930.1"/>
    </source>
</evidence>